<dbReference type="InterPro" id="IPR025505">
    <property type="entry name" value="FHIPEP_CS"/>
</dbReference>
<keyword evidence="6 7" id="KW-0472">Membrane</keyword>
<keyword evidence="4 7" id="KW-0812">Transmembrane</keyword>
<dbReference type="InterPro" id="IPR001712">
    <property type="entry name" value="T3SS_FHIPEP"/>
</dbReference>
<proteinExistence type="inferred from homology"/>
<keyword evidence="7" id="KW-1005">Bacterial flagellum biogenesis</keyword>
<comment type="similarity">
    <text evidence="2 7">Belongs to the FHIPEP (flagella/HR/invasion proteins export pore) family.</text>
</comment>
<keyword evidence="8" id="KW-0969">Cilium</keyword>
<dbReference type="NCBIfam" id="TIGR01398">
    <property type="entry name" value="FlhA"/>
    <property type="match status" value="1"/>
</dbReference>
<comment type="function">
    <text evidence="7">Required for formation of the rod structure of the flagellar apparatus. Together with FliI and FliH, may constitute the export apparatus of flagellin.</text>
</comment>
<dbReference type="PRINTS" id="PR00949">
    <property type="entry name" value="TYPE3IMAPROT"/>
</dbReference>
<evidence type="ECO:0000256" key="4">
    <source>
        <dbReference type="ARBA" id="ARBA00022692"/>
    </source>
</evidence>
<keyword evidence="7" id="KW-0813">Transport</keyword>
<keyword evidence="9" id="KW-1185">Reference proteome</keyword>
<dbReference type="InterPro" id="IPR042196">
    <property type="entry name" value="FHIPEP_4"/>
</dbReference>
<dbReference type="InterPro" id="IPR006301">
    <property type="entry name" value="FlhA"/>
</dbReference>
<dbReference type="EMBL" id="CP114280">
    <property type="protein sequence ID" value="WFN56612.1"/>
    <property type="molecule type" value="Genomic_DNA"/>
</dbReference>
<evidence type="ECO:0000313" key="9">
    <source>
        <dbReference type="Proteomes" id="UP001219630"/>
    </source>
</evidence>
<dbReference type="InterPro" id="IPR042193">
    <property type="entry name" value="FHIPEP_3"/>
</dbReference>
<dbReference type="Proteomes" id="UP001219630">
    <property type="component" value="Chromosome"/>
</dbReference>
<reference evidence="8 9" key="1">
    <citation type="submission" date="2022-12" db="EMBL/GenBank/DDBJ databases">
        <title>Complete genome sequencing of Dickeya lacustris type strain LMG30899.</title>
        <authorList>
            <person name="Dobhal S."/>
            <person name="Arizala D."/>
            <person name="Arif M."/>
        </authorList>
    </citation>
    <scope>NUCLEOTIDE SEQUENCE [LARGE SCALE GENOMIC DNA]</scope>
    <source>
        <strain evidence="8 9">LMG30899</strain>
    </source>
</reference>
<dbReference type="Gene3D" id="1.10.8.540">
    <property type="entry name" value="FHIPEP family, domain 3"/>
    <property type="match status" value="1"/>
</dbReference>
<evidence type="ECO:0000256" key="1">
    <source>
        <dbReference type="ARBA" id="ARBA00004651"/>
    </source>
</evidence>
<gene>
    <name evidence="7 8" type="primary">flhA</name>
    <name evidence="8" type="ORF">O1Q98_04835</name>
</gene>
<evidence type="ECO:0000256" key="5">
    <source>
        <dbReference type="ARBA" id="ARBA00022989"/>
    </source>
</evidence>
<keyword evidence="7" id="KW-1006">Bacterial flagellum protein export</keyword>
<name>A0ABY8G9H7_9GAMM</name>
<comment type="subcellular location">
    <subcellularLocation>
        <location evidence="1 7">Cell membrane</location>
        <topology evidence="1 7">Multi-pass membrane protein</topology>
    </subcellularLocation>
</comment>
<dbReference type="PIRSF" id="PIRSF005419">
    <property type="entry name" value="FlhA"/>
    <property type="match status" value="1"/>
</dbReference>
<feature type="transmembrane region" description="Helical" evidence="7">
    <location>
        <begin position="77"/>
        <end position="97"/>
    </location>
</feature>
<feature type="transmembrane region" description="Helical" evidence="7">
    <location>
        <begin position="46"/>
        <end position="65"/>
    </location>
</feature>
<keyword evidence="5 7" id="KW-1133">Transmembrane helix</keyword>
<dbReference type="PROSITE" id="PS00994">
    <property type="entry name" value="FHIPEP"/>
    <property type="match status" value="1"/>
</dbReference>
<keyword evidence="8" id="KW-0966">Cell projection</keyword>
<evidence type="ECO:0000256" key="2">
    <source>
        <dbReference type="ARBA" id="ARBA00008835"/>
    </source>
</evidence>
<keyword evidence="8" id="KW-0282">Flagellum</keyword>
<accession>A0ABY8G9H7</accession>
<protein>
    <recommendedName>
        <fullName evidence="7">Flagellar biosynthesis protein FlhA</fullName>
    </recommendedName>
</protein>
<organism evidence="8 9">
    <name type="scientific">Dickeya lacustris</name>
    <dbReference type="NCBI Taxonomy" id="2259638"/>
    <lineage>
        <taxon>Bacteria</taxon>
        <taxon>Pseudomonadati</taxon>
        <taxon>Pseudomonadota</taxon>
        <taxon>Gammaproteobacteria</taxon>
        <taxon>Enterobacterales</taxon>
        <taxon>Pectobacteriaceae</taxon>
        <taxon>Dickeya</taxon>
    </lineage>
</organism>
<dbReference type="Gene3D" id="3.40.30.60">
    <property type="entry name" value="FHIPEP family, domain 1"/>
    <property type="match status" value="1"/>
</dbReference>
<evidence type="ECO:0000256" key="6">
    <source>
        <dbReference type="ARBA" id="ARBA00023136"/>
    </source>
</evidence>
<feature type="transmembrane region" description="Helical" evidence="7">
    <location>
        <begin position="311"/>
        <end position="327"/>
    </location>
</feature>
<feature type="transmembrane region" description="Helical" evidence="7">
    <location>
        <begin position="117"/>
        <end position="140"/>
    </location>
</feature>
<evidence type="ECO:0000256" key="3">
    <source>
        <dbReference type="ARBA" id="ARBA00022475"/>
    </source>
</evidence>
<feature type="transmembrane region" description="Helical" evidence="7">
    <location>
        <begin position="251"/>
        <end position="273"/>
    </location>
</feature>
<keyword evidence="7" id="KW-0653">Protein transport</keyword>
<dbReference type="PANTHER" id="PTHR30161:SF1">
    <property type="entry name" value="FLAGELLAR BIOSYNTHESIS PROTEIN FLHA-RELATED"/>
    <property type="match status" value="1"/>
</dbReference>
<dbReference type="RefSeq" id="WP_125260021.1">
    <property type="nucleotide sequence ID" value="NZ_CP114280.1"/>
</dbReference>
<keyword evidence="3 7" id="KW-1003">Cell membrane</keyword>
<evidence type="ECO:0000313" key="8">
    <source>
        <dbReference type="EMBL" id="WFN56612.1"/>
    </source>
</evidence>
<feature type="transmembrane region" description="Helical" evidence="7">
    <location>
        <begin position="21"/>
        <end position="40"/>
    </location>
</feature>
<dbReference type="Gene3D" id="3.40.50.12790">
    <property type="entry name" value="FHIPEP family, domain 4"/>
    <property type="match status" value="1"/>
</dbReference>
<dbReference type="PANTHER" id="PTHR30161">
    <property type="entry name" value="FLAGELLAR EXPORT PROTEIN, MEMBRANE FLHA SUBUNIT-RELATED"/>
    <property type="match status" value="1"/>
</dbReference>
<dbReference type="InterPro" id="IPR042194">
    <property type="entry name" value="FHIPEP_1"/>
</dbReference>
<feature type="transmembrane region" description="Helical" evidence="7">
    <location>
        <begin position="210"/>
        <end position="231"/>
    </location>
</feature>
<dbReference type="Pfam" id="PF00771">
    <property type="entry name" value="FHIPEP"/>
    <property type="match status" value="1"/>
</dbReference>
<evidence type="ECO:0000256" key="7">
    <source>
        <dbReference type="RuleBase" id="RU364093"/>
    </source>
</evidence>
<sequence>MANLASWLRLPGNMKGSQWQALAGPILILLILSMMVLPLPPFILDLLFTFNIALSIMVLLVAMFTQRTLDFAAFPTILLFSTLLRLSLNVASTRIILMEGHTGAAAAGRVVEAFGHFLVGGNFAIGIVVFIILVLINFMVITKGAGRIAEVGARFTLDGMPGKQMAIDADLNAGLIGEDEAKKRRSEVTQEADFYGSMDGASKFVRGDAIAGLMIMAINVIGGLLVGVVQHDMVLGQAVENYTLLTIGDGLVAQIPALVISTAAGVIVTRVGTNQDVGQQMVTQLFNNPRVMILSAAVLGLIGLVPGMPNFVFLLFTGILLGLAWWMKKGESRAEFESAQTASAVPTAPPIVEASWSDVQLEDPLGMEVGYRLIPMVDFQQNGELLGRIRSIRKKFAQEMGFLPPVVHIRDNLDLQPASYRILMKGVEIGSGEAHPGRWMAINPGNAVGTLAGDATKDPAFGLPAVWIDTSLKEQAQIQGYTVVEASTVVATHLNHLLSLHASELFGRQEAQQLMDRVSQEMPKLTEDFIPGVVTLTTLHKVLQNLLSEQVSIRDMRTVIETLSEHAPVQNDPYELTTAVRIALGRAITQQWFPGDTELQVIGLDSALERLLLQALQGGGGLEPGLSDRLLTQAQQALQRQEILGAPPVLLVNHALRGLLSRFLRRSLPQVAVLSNLEITDSRQIRMTSMIGESS</sequence>